<keyword evidence="2" id="KW-1185">Reference proteome</keyword>
<protein>
    <submittedName>
        <fullName evidence="1">Uncharacterized protein</fullName>
    </submittedName>
</protein>
<dbReference type="Proteomes" id="UP000049828">
    <property type="component" value="Unassembled WGS sequence"/>
</dbReference>
<evidence type="ECO:0000313" key="1">
    <source>
        <dbReference type="EMBL" id="CRL36338.1"/>
    </source>
</evidence>
<proteinExistence type="predicted"/>
<dbReference type="AlphaFoldDB" id="A0A0M6WKJ8"/>
<dbReference type="RefSeq" id="WP_055039428.1">
    <property type="nucleotide sequence ID" value="NZ_CVRS01000064.1"/>
</dbReference>
<organism evidence="1 2">
    <name type="scientific">Roseburia inulinivorans</name>
    <dbReference type="NCBI Taxonomy" id="360807"/>
    <lineage>
        <taxon>Bacteria</taxon>
        <taxon>Bacillati</taxon>
        <taxon>Bacillota</taxon>
        <taxon>Clostridia</taxon>
        <taxon>Lachnospirales</taxon>
        <taxon>Lachnospiraceae</taxon>
        <taxon>Roseburia</taxon>
    </lineage>
</organism>
<accession>A0A0M6WKJ8</accession>
<dbReference type="OrthoDB" id="9802901at2"/>
<name>A0A0M6WKJ8_9FIRM</name>
<sequence length="119" mass="14178">MDIPQLNETYLQKQGKIERQKAENLFNLLKLDNVPKTPTTKDRRFATRNEARNYALECREGWRRVKGTREKEQYLRLIKMLAQSSGFFSVWMNIFKDDAEVKKTLITVFKGTNEEWCKD</sequence>
<evidence type="ECO:0000313" key="2">
    <source>
        <dbReference type="Proteomes" id="UP000049828"/>
    </source>
</evidence>
<dbReference type="EMBL" id="CVRS01000064">
    <property type="protein sequence ID" value="CRL36338.1"/>
    <property type="molecule type" value="Genomic_DNA"/>
</dbReference>
<gene>
    <name evidence="1" type="ORF">RIL183_19021</name>
</gene>
<reference evidence="2" key="1">
    <citation type="submission" date="2015-05" db="EMBL/GenBank/DDBJ databases">
        <authorList>
            <consortium name="Pathogen Informatics"/>
        </authorList>
    </citation>
    <scope>NUCLEOTIDE SEQUENCE [LARGE SCALE GENOMIC DNA]</scope>
    <source>
        <strain evidence="2">L1-83</strain>
    </source>
</reference>